<dbReference type="AlphaFoldDB" id="A0A940PYB5"/>
<keyword evidence="3" id="KW-1185">Reference proteome</keyword>
<dbReference type="RefSeq" id="WP_209707160.1">
    <property type="nucleotide sequence ID" value="NZ_JAFIDA010000001.1"/>
</dbReference>
<accession>A0A940PYB5</accession>
<comment type="caution">
    <text evidence="2">The sequence shown here is derived from an EMBL/GenBank/DDBJ whole genome shotgun (WGS) entry which is preliminary data.</text>
</comment>
<evidence type="ECO:0000256" key="1">
    <source>
        <dbReference type="SAM" id="MobiDB-lite"/>
    </source>
</evidence>
<evidence type="ECO:0000313" key="3">
    <source>
        <dbReference type="Proteomes" id="UP000675163"/>
    </source>
</evidence>
<dbReference type="Proteomes" id="UP000675163">
    <property type="component" value="Unassembled WGS sequence"/>
</dbReference>
<dbReference type="EMBL" id="JAFIDA010000001">
    <property type="protein sequence ID" value="MBP1327306.1"/>
    <property type="molecule type" value="Genomic_DNA"/>
</dbReference>
<protein>
    <submittedName>
        <fullName evidence="2">Uncharacterized protein</fullName>
    </submittedName>
</protein>
<gene>
    <name evidence="2" type="ORF">JOF28_002538</name>
</gene>
<feature type="region of interest" description="Disordered" evidence="1">
    <location>
        <begin position="35"/>
        <end position="60"/>
    </location>
</feature>
<proteinExistence type="predicted"/>
<organism evidence="2 3">
    <name type="scientific">Leucobacter exalbidus</name>
    <dbReference type="NCBI Taxonomy" id="662960"/>
    <lineage>
        <taxon>Bacteria</taxon>
        <taxon>Bacillati</taxon>
        <taxon>Actinomycetota</taxon>
        <taxon>Actinomycetes</taxon>
        <taxon>Micrococcales</taxon>
        <taxon>Microbacteriaceae</taxon>
        <taxon>Leucobacter</taxon>
    </lineage>
</organism>
<sequence>MIVKTGEESSAVCVNDLLRHTGDDSFADLSDEAVPDTNVVQGGGRMANGIRPERELGLGN</sequence>
<feature type="compositionally biased region" description="Basic and acidic residues" evidence="1">
    <location>
        <begin position="51"/>
        <end position="60"/>
    </location>
</feature>
<reference evidence="2" key="1">
    <citation type="submission" date="2021-02" db="EMBL/GenBank/DDBJ databases">
        <title>Sequencing the genomes of 1000 actinobacteria strains.</title>
        <authorList>
            <person name="Klenk H.-P."/>
        </authorList>
    </citation>
    <scope>NUCLEOTIDE SEQUENCE</scope>
    <source>
        <strain evidence="2">DSM 22850</strain>
    </source>
</reference>
<name>A0A940PYB5_9MICO</name>
<evidence type="ECO:0000313" key="2">
    <source>
        <dbReference type="EMBL" id="MBP1327306.1"/>
    </source>
</evidence>